<dbReference type="AlphaFoldDB" id="A0A4R5KYZ4"/>
<sequence>MNDNSSFERRLVDLTAVAMIGDGALALLMPAEHMKTWICGPQWWRDLVTFFASRPGLTRLVGAIEICAAVWWVRRSPNASPRS</sequence>
<keyword evidence="2" id="KW-1185">Reference proteome</keyword>
<dbReference type="Proteomes" id="UP000295511">
    <property type="component" value="Unassembled WGS sequence"/>
</dbReference>
<gene>
    <name evidence="1" type="ORF">E1809_02205</name>
</gene>
<reference evidence="1 2" key="1">
    <citation type="submission" date="2019-03" db="EMBL/GenBank/DDBJ databases">
        <title>Whole genome sequence of Arthrobacter sp JH1-1.</title>
        <authorList>
            <person name="Trinh H.N."/>
        </authorList>
    </citation>
    <scope>NUCLEOTIDE SEQUENCE [LARGE SCALE GENOMIC DNA]</scope>
    <source>
        <strain evidence="1 2">JH1-1</strain>
    </source>
</reference>
<dbReference type="RefSeq" id="WP_133202602.1">
    <property type="nucleotide sequence ID" value="NZ_SMRU01000002.1"/>
</dbReference>
<accession>A0A4R5KYZ4</accession>
<name>A0A4R5KYZ4_9MICC</name>
<evidence type="ECO:0000313" key="2">
    <source>
        <dbReference type="Proteomes" id="UP000295511"/>
    </source>
</evidence>
<dbReference type="EMBL" id="SMRU01000002">
    <property type="protein sequence ID" value="TDG01342.1"/>
    <property type="molecule type" value="Genomic_DNA"/>
</dbReference>
<organism evidence="1 2">
    <name type="scientific">Arthrobacter terricola</name>
    <dbReference type="NCBI Taxonomy" id="2547396"/>
    <lineage>
        <taxon>Bacteria</taxon>
        <taxon>Bacillati</taxon>
        <taxon>Actinomycetota</taxon>
        <taxon>Actinomycetes</taxon>
        <taxon>Micrococcales</taxon>
        <taxon>Micrococcaceae</taxon>
        <taxon>Arthrobacter</taxon>
    </lineage>
</organism>
<dbReference type="OrthoDB" id="4951688at2"/>
<evidence type="ECO:0000313" key="1">
    <source>
        <dbReference type="EMBL" id="TDG01342.1"/>
    </source>
</evidence>
<protein>
    <submittedName>
        <fullName evidence="1">Uncharacterized protein</fullName>
    </submittedName>
</protein>
<proteinExistence type="predicted"/>
<comment type="caution">
    <text evidence="1">The sequence shown here is derived from an EMBL/GenBank/DDBJ whole genome shotgun (WGS) entry which is preliminary data.</text>
</comment>